<dbReference type="Proteomes" id="UP001303760">
    <property type="component" value="Unassembled WGS sequence"/>
</dbReference>
<dbReference type="AlphaFoldDB" id="A0AAN7C2U6"/>
<reference evidence="1" key="1">
    <citation type="journal article" date="2023" name="Mol. Phylogenet. Evol.">
        <title>Genome-scale phylogeny and comparative genomics of the fungal order Sordariales.</title>
        <authorList>
            <person name="Hensen N."/>
            <person name="Bonometti L."/>
            <person name="Westerberg I."/>
            <person name="Brannstrom I.O."/>
            <person name="Guillou S."/>
            <person name="Cros-Aarteil S."/>
            <person name="Calhoun S."/>
            <person name="Haridas S."/>
            <person name="Kuo A."/>
            <person name="Mondo S."/>
            <person name="Pangilinan J."/>
            <person name="Riley R."/>
            <person name="LaButti K."/>
            <person name="Andreopoulos B."/>
            <person name="Lipzen A."/>
            <person name="Chen C."/>
            <person name="Yan M."/>
            <person name="Daum C."/>
            <person name="Ng V."/>
            <person name="Clum A."/>
            <person name="Steindorff A."/>
            <person name="Ohm R.A."/>
            <person name="Martin F."/>
            <person name="Silar P."/>
            <person name="Natvig D.O."/>
            <person name="Lalanne C."/>
            <person name="Gautier V."/>
            <person name="Ament-Velasquez S.L."/>
            <person name="Kruys A."/>
            <person name="Hutchinson M.I."/>
            <person name="Powell A.J."/>
            <person name="Barry K."/>
            <person name="Miller A.N."/>
            <person name="Grigoriev I.V."/>
            <person name="Debuchy R."/>
            <person name="Gladieux P."/>
            <person name="Hiltunen Thoren M."/>
            <person name="Johannesson H."/>
        </authorList>
    </citation>
    <scope>NUCLEOTIDE SEQUENCE</scope>
    <source>
        <strain evidence="1">CBS 532.94</strain>
    </source>
</reference>
<evidence type="ECO:0000313" key="1">
    <source>
        <dbReference type="EMBL" id="KAK4234336.1"/>
    </source>
</evidence>
<reference evidence="1" key="2">
    <citation type="submission" date="2023-05" db="EMBL/GenBank/DDBJ databases">
        <authorList>
            <consortium name="Lawrence Berkeley National Laboratory"/>
            <person name="Steindorff A."/>
            <person name="Hensen N."/>
            <person name="Bonometti L."/>
            <person name="Westerberg I."/>
            <person name="Brannstrom I.O."/>
            <person name="Guillou S."/>
            <person name="Cros-Aarteil S."/>
            <person name="Calhoun S."/>
            <person name="Haridas S."/>
            <person name="Kuo A."/>
            <person name="Mondo S."/>
            <person name="Pangilinan J."/>
            <person name="Riley R."/>
            <person name="Labutti K."/>
            <person name="Andreopoulos B."/>
            <person name="Lipzen A."/>
            <person name="Chen C."/>
            <person name="Yanf M."/>
            <person name="Daum C."/>
            <person name="Ng V."/>
            <person name="Clum A."/>
            <person name="Ohm R."/>
            <person name="Martin F."/>
            <person name="Silar P."/>
            <person name="Natvig D."/>
            <person name="Lalanne C."/>
            <person name="Gautier V."/>
            <person name="Ament-Velasquez S.L."/>
            <person name="Kruys A."/>
            <person name="Hutchinson M.I."/>
            <person name="Powell A.J."/>
            <person name="Barry K."/>
            <person name="Miller A.N."/>
            <person name="Grigoriev I.V."/>
            <person name="Debuchy R."/>
            <person name="Gladieux P."/>
            <person name="Thoren M.H."/>
            <person name="Johannesson H."/>
        </authorList>
    </citation>
    <scope>NUCLEOTIDE SEQUENCE</scope>
    <source>
        <strain evidence="1">CBS 532.94</strain>
    </source>
</reference>
<evidence type="ECO:0008006" key="3">
    <source>
        <dbReference type="Google" id="ProtNLM"/>
    </source>
</evidence>
<sequence>MTTPGTKAPDSTEVLIDSVARALNAAGIPCVLWGHLLWAVHGVPTTSPWVDLVIPDVSLEAAKGILTTSRFSKALVTCPDPTTCDAGSSPGRQHPHPAFHMHIEGMDSIALHLQSETLWFLPPFDPSLANPRGCQLPLYLALACGDTAVLPHQSRLGMGAFQLDQTMVLIPKAHVLVEALVGIAARDYGK</sequence>
<keyword evidence="2" id="KW-1185">Reference proteome</keyword>
<gene>
    <name evidence="1" type="ORF">C8A03DRAFT_37892</name>
</gene>
<accession>A0AAN7C2U6</accession>
<organism evidence="1 2">
    <name type="scientific">Achaetomium macrosporum</name>
    <dbReference type="NCBI Taxonomy" id="79813"/>
    <lineage>
        <taxon>Eukaryota</taxon>
        <taxon>Fungi</taxon>
        <taxon>Dikarya</taxon>
        <taxon>Ascomycota</taxon>
        <taxon>Pezizomycotina</taxon>
        <taxon>Sordariomycetes</taxon>
        <taxon>Sordariomycetidae</taxon>
        <taxon>Sordariales</taxon>
        <taxon>Chaetomiaceae</taxon>
        <taxon>Achaetomium</taxon>
    </lineage>
</organism>
<name>A0AAN7C2U6_9PEZI</name>
<protein>
    <recommendedName>
        <fullName evidence="3">Nucleotidyltransferase family protein</fullName>
    </recommendedName>
</protein>
<dbReference type="EMBL" id="MU860383">
    <property type="protein sequence ID" value="KAK4234336.1"/>
    <property type="molecule type" value="Genomic_DNA"/>
</dbReference>
<proteinExistence type="predicted"/>
<comment type="caution">
    <text evidence="1">The sequence shown here is derived from an EMBL/GenBank/DDBJ whole genome shotgun (WGS) entry which is preliminary data.</text>
</comment>
<evidence type="ECO:0000313" key="2">
    <source>
        <dbReference type="Proteomes" id="UP001303760"/>
    </source>
</evidence>